<dbReference type="OrthoDB" id="5863106at2759"/>
<feature type="compositionally biased region" description="Polar residues" evidence="1">
    <location>
        <begin position="60"/>
        <end position="82"/>
    </location>
</feature>
<evidence type="ECO:0000313" key="3">
    <source>
        <dbReference type="Proteomes" id="UP000267096"/>
    </source>
</evidence>
<dbReference type="WBParaSite" id="ASIM_0000979801-mRNA-1">
    <property type="protein sequence ID" value="ASIM_0000979801-mRNA-1"/>
    <property type="gene ID" value="ASIM_0000979801"/>
</dbReference>
<dbReference type="EMBL" id="UYRR01029499">
    <property type="protein sequence ID" value="VDK40122.1"/>
    <property type="molecule type" value="Genomic_DNA"/>
</dbReference>
<keyword evidence="3" id="KW-1185">Reference proteome</keyword>
<accession>A0A0M3JQ47</accession>
<protein>
    <submittedName>
        <fullName evidence="4">Transposase</fullName>
    </submittedName>
</protein>
<dbReference type="AlphaFoldDB" id="A0A0M3JQ47"/>
<gene>
    <name evidence="2" type="ORF">ASIM_LOCUS9531</name>
</gene>
<feature type="region of interest" description="Disordered" evidence="1">
    <location>
        <begin position="59"/>
        <end position="82"/>
    </location>
</feature>
<evidence type="ECO:0000313" key="2">
    <source>
        <dbReference type="EMBL" id="VDK40122.1"/>
    </source>
</evidence>
<proteinExistence type="predicted"/>
<reference evidence="2 3" key="2">
    <citation type="submission" date="2018-11" db="EMBL/GenBank/DDBJ databases">
        <authorList>
            <consortium name="Pathogen Informatics"/>
        </authorList>
    </citation>
    <scope>NUCLEOTIDE SEQUENCE [LARGE SCALE GENOMIC DNA]</scope>
</reference>
<evidence type="ECO:0000313" key="4">
    <source>
        <dbReference type="WBParaSite" id="ASIM_0000979801-mRNA-1"/>
    </source>
</evidence>
<organism evidence="4">
    <name type="scientific">Anisakis simplex</name>
    <name type="common">Herring worm</name>
    <dbReference type="NCBI Taxonomy" id="6269"/>
    <lineage>
        <taxon>Eukaryota</taxon>
        <taxon>Metazoa</taxon>
        <taxon>Ecdysozoa</taxon>
        <taxon>Nematoda</taxon>
        <taxon>Chromadorea</taxon>
        <taxon>Rhabditida</taxon>
        <taxon>Spirurina</taxon>
        <taxon>Ascaridomorpha</taxon>
        <taxon>Ascaridoidea</taxon>
        <taxon>Anisakidae</taxon>
        <taxon>Anisakis</taxon>
        <taxon>Anisakis simplex complex</taxon>
    </lineage>
</organism>
<reference evidence="4" key="1">
    <citation type="submission" date="2017-02" db="UniProtKB">
        <authorList>
            <consortium name="WormBaseParasite"/>
        </authorList>
    </citation>
    <scope>IDENTIFICATION</scope>
</reference>
<sequence length="82" mass="9124">MKDVERAFDKFNATLHRFDCMLAVDTASATRPFSPNGSCADCRVRSSTAFVVSYHDRRQSSSAASFMQSRQKNTHNASLTTT</sequence>
<name>A0A0M3JQ47_ANISI</name>
<evidence type="ECO:0000256" key="1">
    <source>
        <dbReference type="SAM" id="MobiDB-lite"/>
    </source>
</evidence>
<dbReference type="Proteomes" id="UP000267096">
    <property type="component" value="Unassembled WGS sequence"/>
</dbReference>